<evidence type="ECO:0000256" key="3">
    <source>
        <dbReference type="ARBA" id="ARBA00022989"/>
    </source>
</evidence>
<keyword evidence="4 6" id="KW-0472">Membrane</keyword>
<evidence type="ECO:0008006" key="8">
    <source>
        <dbReference type="Google" id="ProtNLM"/>
    </source>
</evidence>
<dbReference type="PANTHER" id="PTHR15371">
    <property type="entry name" value="TIM23"/>
    <property type="match status" value="1"/>
</dbReference>
<feature type="compositionally biased region" description="Polar residues" evidence="5">
    <location>
        <begin position="1"/>
        <end position="19"/>
    </location>
</feature>
<dbReference type="GO" id="GO:0005744">
    <property type="term" value="C:TIM23 mitochondrial import inner membrane translocase complex"/>
    <property type="evidence" value="ECO:0007669"/>
    <property type="project" value="TreeGrafter"/>
</dbReference>
<dbReference type="GO" id="GO:0008320">
    <property type="term" value="F:protein transmembrane transporter activity"/>
    <property type="evidence" value="ECO:0007669"/>
    <property type="project" value="TreeGrafter"/>
</dbReference>
<evidence type="ECO:0000256" key="4">
    <source>
        <dbReference type="ARBA" id="ARBA00023136"/>
    </source>
</evidence>
<keyword evidence="2 6" id="KW-0812">Transmembrane</keyword>
<dbReference type="GO" id="GO:0030150">
    <property type="term" value="P:protein import into mitochondrial matrix"/>
    <property type="evidence" value="ECO:0007669"/>
    <property type="project" value="TreeGrafter"/>
</dbReference>
<evidence type="ECO:0000256" key="1">
    <source>
        <dbReference type="ARBA" id="ARBA00004141"/>
    </source>
</evidence>
<dbReference type="EMBL" id="MH602492">
    <property type="protein sequence ID" value="QBH72737.1"/>
    <property type="molecule type" value="mRNA"/>
</dbReference>
<feature type="transmembrane region" description="Helical" evidence="6">
    <location>
        <begin position="120"/>
        <end position="140"/>
    </location>
</feature>
<dbReference type="Pfam" id="PF02466">
    <property type="entry name" value="Tim17"/>
    <property type="match status" value="1"/>
</dbReference>
<sequence>MSSDNSFPPSPSYSSQDPTMNVPVHSRQNLAKLSPYLNFDPGYLPPSQPEFIFLDGASRQRGRFELAFSQIGASCMAGAALGGVGGFYNGLKSTTKLGQTGALRRTQMLNYIMKQGAARANTLGTVAVMYSGFGVILSWLRGNDDELNTIVAGTATGLLYKSTAGLKKCGIGAGVGFLLSTAYCLITARDKLENMFSRS</sequence>
<dbReference type="AlphaFoldDB" id="A0A481SW47"/>
<accession>A0A481SW47</accession>
<organism evidence="7">
    <name type="scientific">Embidopsocus sp. OG10379</name>
    <dbReference type="NCBI Taxonomy" id="2530291"/>
    <lineage>
        <taxon>Eukaryota</taxon>
        <taxon>Metazoa</taxon>
        <taxon>Ecdysozoa</taxon>
        <taxon>Arthropoda</taxon>
        <taxon>Hexapoda</taxon>
        <taxon>Insecta</taxon>
        <taxon>Pterygota</taxon>
        <taxon>Neoptera</taxon>
        <taxon>Paraneoptera</taxon>
        <taxon>Psocodea</taxon>
        <taxon>Troctomorpha</taxon>
        <taxon>Liposcelidetae</taxon>
        <taxon>Liposcelididae</taxon>
        <taxon>Embidopsocus</taxon>
    </lineage>
</organism>
<evidence type="ECO:0000256" key="5">
    <source>
        <dbReference type="SAM" id="MobiDB-lite"/>
    </source>
</evidence>
<evidence type="ECO:0000256" key="2">
    <source>
        <dbReference type="ARBA" id="ARBA00022692"/>
    </source>
</evidence>
<proteinExistence type="evidence at transcript level"/>
<reference evidence="7" key="1">
    <citation type="journal article" date="2019" name="Sci. Rep.">
        <title>No signal of deleterious mutation accumulation in conserved gene sequences of extant asexual hexapods.</title>
        <authorList>
            <person name="Brandt A."/>
            <person name="Bast J."/>
            <person name="Scheu S."/>
            <person name="Meusemann K."/>
            <person name="Donath A."/>
            <person name="Schuette K."/>
            <person name="Machida R."/>
            <person name="Kraaijeveld K."/>
        </authorList>
    </citation>
    <scope>NUCLEOTIDE SEQUENCE</scope>
    <source>
        <strain evidence="7">OG10379</strain>
    </source>
</reference>
<comment type="subcellular location">
    <subcellularLocation>
        <location evidence="1">Membrane</location>
        <topology evidence="1">Multi-pass membrane protein</topology>
    </subcellularLocation>
</comment>
<keyword evidence="3 6" id="KW-1133">Transmembrane helix</keyword>
<evidence type="ECO:0000256" key="6">
    <source>
        <dbReference type="SAM" id="Phobius"/>
    </source>
</evidence>
<protein>
    <recommendedName>
        <fullName evidence="8">Mitochondrial import inner membrane translocase subunit tim23</fullName>
    </recommendedName>
</protein>
<feature type="region of interest" description="Disordered" evidence="5">
    <location>
        <begin position="1"/>
        <end position="22"/>
    </location>
</feature>
<evidence type="ECO:0000313" key="7">
    <source>
        <dbReference type="EMBL" id="QBH72737.1"/>
    </source>
</evidence>
<feature type="transmembrane region" description="Helical" evidence="6">
    <location>
        <begin position="170"/>
        <end position="188"/>
    </location>
</feature>
<dbReference type="PANTHER" id="PTHR15371:SF0">
    <property type="entry name" value="SD19278P"/>
    <property type="match status" value="1"/>
</dbReference>
<dbReference type="InterPro" id="IPR045238">
    <property type="entry name" value="Tim23-like"/>
</dbReference>
<name>A0A481SW47_9NEOP</name>